<accession>A0A4Y7IL98</accession>
<dbReference type="Proteomes" id="UP000316621">
    <property type="component" value="Chromosome 2"/>
</dbReference>
<organism evidence="1 2">
    <name type="scientific">Papaver somniferum</name>
    <name type="common">Opium poppy</name>
    <dbReference type="NCBI Taxonomy" id="3469"/>
    <lineage>
        <taxon>Eukaryota</taxon>
        <taxon>Viridiplantae</taxon>
        <taxon>Streptophyta</taxon>
        <taxon>Embryophyta</taxon>
        <taxon>Tracheophyta</taxon>
        <taxon>Spermatophyta</taxon>
        <taxon>Magnoliopsida</taxon>
        <taxon>Ranunculales</taxon>
        <taxon>Papaveraceae</taxon>
        <taxon>Papaveroideae</taxon>
        <taxon>Papaver</taxon>
    </lineage>
</organism>
<evidence type="ECO:0000313" key="2">
    <source>
        <dbReference type="Proteomes" id="UP000316621"/>
    </source>
</evidence>
<dbReference type="Gene3D" id="3.40.50.620">
    <property type="entry name" value="HUPs"/>
    <property type="match status" value="1"/>
</dbReference>
<dbReference type="PANTHER" id="PTHR10890:SF26">
    <property type="entry name" value="CYSTEINE--TRNA LIGASE 1, CYTOPLASMIC-RELATED"/>
    <property type="match status" value="1"/>
</dbReference>
<dbReference type="GO" id="GO:0004817">
    <property type="term" value="F:cysteine-tRNA ligase activity"/>
    <property type="evidence" value="ECO:0007669"/>
    <property type="project" value="TreeGrafter"/>
</dbReference>
<evidence type="ECO:0000313" key="1">
    <source>
        <dbReference type="EMBL" id="RZC49487.1"/>
    </source>
</evidence>
<dbReference type="PANTHER" id="PTHR10890">
    <property type="entry name" value="CYSTEINYL-TRNA SYNTHETASE"/>
    <property type="match status" value="1"/>
</dbReference>
<dbReference type="InterPro" id="IPR024909">
    <property type="entry name" value="Cys-tRNA/MSH_ligase"/>
</dbReference>
<dbReference type="InterPro" id="IPR014729">
    <property type="entry name" value="Rossmann-like_a/b/a_fold"/>
</dbReference>
<sequence length="208" mass="23677">MEEIKNVIEKIIQNGYASDGNVYFSSEKFPAYCLLSGRKPEDNLAGDSERDAKPGEISWVSPWDLSPVNYSQERIELASDYVLYSYKKNPVMPKCKLLDLTPEAQKCIEKLKNDFYAKVSDDVHNEDFLNAAALEEILKVMNHLKKEILDGFVVYQVRNTSMCAFPGRALEQHDLSLFLSLAEMEKEVKLVLDTLGLMSFSSYSEVVR</sequence>
<dbReference type="Gramene" id="RZC49487">
    <property type="protein sequence ID" value="RZC49487"/>
    <property type="gene ID" value="C5167_017913"/>
</dbReference>
<name>A0A4Y7IL98_PAPSO</name>
<keyword evidence="2" id="KW-1185">Reference proteome</keyword>
<gene>
    <name evidence="1" type="ORF">C5167_017913</name>
</gene>
<protein>
    <submittedName>
        <fullName evidence="1">Uncharacterized protein</fullName>
    </submittedName>
</protein>
<reference evidence="1 2" key="1">
    <citation type="journal article" date="2018" name="Science">
        <title>The opium poppy genome and morphinan production.</title>
        <authorList>
            <person name="Guo L."/>
            <person name="Winzer T."/>
            <person name="Yang X."/>
            <person name="Li Y."/>
            <person name="Ning Z."/>
            <person name="He Z."/>
            <person name="Teodor R."/>
            <person name="Lu Y."/>
            <person name="Bowser T.A."/>
            <person name="Graham I.A."/>
            <person name="Ye K."/>
        </authorList>
    </citation>
    <scope>NUCLEOTIDE SEQUENCE [LARGE SCALE GENOMIC DNA]</scope>
    <source>
        <strain evidence="2">cv. HN1</strain>
        <tissue evidence="1">Leaves</tissue>
    </source>
</reference>
<dbReference type="STRING" id="3469.A0A4Y7IL98"/>
<proteinExistence type="predicted"/>
<dbReference type="GO" id="GO:0005737">
    <property type="term" value="C:cytoplasm"/>
    <property type="evidence" value="ECO:0007669"/>
    <property type="project" value="TreeGrafter"/>
</dbReference>
<dbReference type="AlphaFoldDB" id="A0A4Y7IL98"/>
<dbReference type="EMBL" id="CM010716">
    <property type="protein sequence ID" value="RZC49487.1"/>
    <property type="molecule type" value="Genomic_DNA"/>
</dbReference>
<dbReference type="GO" id="GO:0005524">
    <property type="term" value="F:ATP binding"/>
    <property type="evidence" value="ECO:0007669"/>
    <property type="project" value="TreeGrafter"/>
</dbReference>
<dbReference type="GO" id="GO:0006423">
    <property type="term" value="P:cysteinyl-tRNA aminoacylation"/>
    <property type="evidence" value="ECO:0007669"/>
    <property type="project" value="TreeGrafter"/>
</dbReference>